<comment type="caution">
    <text evidence="7">The sequence shown here is derived from an EMBL/GenBank/DDBJ whole genome shotgun (WGS) entry which is preliminary data.</text>
</comment>
<keyword evidence="3 5" id="KW-0659">Purine metabolism</keyword>
<dbReference type="InterPro" id="IPR002042">
    <property type="entry name" value="Uricase"/>
</dbReference>
<comment type="pathway">
    <text evidence="1 5">Purine metabolism; urate degradation; (S)-allantoin from urate: step 1/3.</text>
</comment>
<evidence type="ECO:0000313" key="7">
    <source>
        <dbReference type="EMBL" id="KAL0063510.1"/>
    </source>
</evidence>
<dbReference type="PIRSF" id="PIRSF000241">
    <property type="entry name" value="Urate_oxidase"/>
    <property type="match status" value="1"/>
</dbReference>
<evidence type="ECO:0000256" key="6">
    <source>
        <dbReference type="RuleBase" id="RU004455"/>
    </source>
</evidence>
<gene>
    <name evidence="7" type="ORF">AAF712_009607</name>
</gene>
<comment type="catalytic activity">
    <reaction evidence="5 6">
        <text>urate + O2 + H2O = 5-hydroxyisourate + H2O2</text>
        <dbReference type="Rhea" id="RHEA:21368"/>
        <dbReference type="ChEBI" id="CHEBI:15377"/>
        <dbReference type="ChEBI" id="CHEBI:15379"/>
        <dbReference type="ChEBI" id="CHEBI:16240"/>
        <dbReference type="ChEBI" id="CHEBI:17775"/>
        <dbReference type="ChEBI" id="CHEBI:18072"/>
        <dbReference type="EC" id="1.7.3.3"/>
    </reaction>
</comment>
<evidence type="ECO:0000256" key="1">
    <source>
        <dbReference type="ARBA" id="ARBA00004831"/>
    </source>
</evidence>
<proteinExistence type="inferred from homology"/>
<dbReference type="NCBIfam" id="TIGR03383">
    <property type="entry name" value="urate_oxi"/>
    <property type="match status" value="1"/>
</dbReference>
<comment type="subcellular location">
    <subcellularLocation>
        <location evidence="5">Peroxisome</location>
    </subcellularLocation>
</comment>
<evidence type="ECO:0000313" key="8">
    <source>
        <dbReference type="Proteomes" id="UP001437256"/>
    </source>
</evidence>
<keyword evidence="8" id="KW-1185">Reference proteome</keyword>
<keyword evidence="4 5" id="KW-0560">Oxidoreductase</keyword>
<evidence type="ECO:0000256" key="4">
    <source>
        <dbReference type="ARBA" id="ARBA00023002"/>
    </source>
</evidence>
<dbReference type="Proteomes" id="UP001437256">
    <property type="component" value="Unassembled WGS sequence"/>
</dbReference>
<dbReference type="InterPro" id="IPR019842">
    <property type="entry name" value="Uricase_CS"/>
</dbReference>
<evidence type="ECO:0000256" key="2">
    <source>
        <dbReference type="ARBA" id="ARBA00009760"/>
    </source>
</evidence>
<dbReference type="Pfam" id="PF01014">
    <property type="entry name" value="Uricase"/>
    <property type="match status" value="2"/>
</dbReference>
<dbReference type="PANTHER" id="PTHR42874">
    <property type="entry name" value="URICASE"/>
    <property type="match status" value="1"/>
</dbReference>
<dbReference type="PRINTS" id="PR00093">
    <property type="entry name" value="URICASE"/>
</dbReference>
<dbReference type="EMBL" id="JBBXMP010000080">
    <property type="protein sequence ID" value="KAL0063510.1"/>
    <property type="molecule type" value="Genomic_DNA"/>
</dbReference>
<organism evidence="7 8">
    <name type="scientific">Marasmius tenuissimus</name>
    <dbReference type="NCBI Taxonomy" id="585030"/>
    <lineage>
        <taxon>Eukaryota</taxon>
        <taxon>Fungi</taxon>
        <taxon>Dikarya</taxon>
        <taxon>Basidiomycota</taxon>
        <taxon>Agaricomycotina</taxon>
        <taxon>Agaricomycetes</taxon>
        <taxon>Agaricomycetidae</taxon>
        <taxon>Agaricales</taxon>
        <taxon>Marasmiineae</taxon>
        <taxon>Marasmiaceae</taxon>
        <taxon>Marasmius</taxon>
    </lineage>
</organism>
<keyword evidence="5" id="KW-0576">Peroxisome</keyword>
<dbReference type="PROSITE" id="PS00366">
    <property type="entry name" value="URICASE"/>
    <property type="match status" value="1"/>
</dbReference>
<reference evidence="7 8" key="1">
    <citation type="submission" date="2024-05" db="EMBL/GenBank/DDBJ databases">
        <title>A draft genome resource for the thread blight pathogen Marasmius tenuissimus strain MS-2.</title>
        <authorList>
            <person name="Yulfo-Soto G.E."/>
            <person name="Baruah I.K."/>
            <person name="Amoako-Attah I."/>
            <person name="Bukari Y."/>
            <person name="Meinhardt L.W."/>
            <person name="Bailey B.A."/>
            <person name="Cohen S.P."/>
        </authorList>
    </citation>
    <scope>NUCLEOTIDE SEQUENCE [LARGE SCALE GENOMIC DNA]</scope>
    <source>
        <strain evidence="7 8">MS-2</strain>
    </source>
</reference>
<protein>
    <recommendedName>
        <fullName evidence="5 6">Uricase</fullName>
        <ecNumber evidence="5 6">1.7.3.3</ecNumber>
    </recommendedName>
    <alternativeName>
        <fullName evidence="5">Urate oxidase</fullName>
    </alternativeName>
</protein>
<dbReference type="PANTHER" id="PTHR42874:SF1">
    <property type="entry name" value="URICASE"/>
    <property type="match status" value="1"/>
</dbReference>
<evidence type="ECO:0000256" key="3">
    <source>
        <dbReference type="ARBA" id="ARBA00022631"/>
    </source>
</evidence>
<evidence type="ECO:0000256" key="5">
    <source>
        <dbReference type="PIRNR" id="PIRNR000241"/>
    </source>
</evidence>
<accession>A0ABR2ZPC3</accession>
<sequence length="335" mass="37150">MSSEVSYLSHARYGKDKVRVLRVFREGNWHHVVEYNVTVLVEGDIETSYTKADNSVVVATDSLKNITYFSPHILIAERFALHLGTHLVSKYSHLHKAFITVEQLRWSRIRVETGSETKEHSHSFFRDGDEKRTVKVEVDASGGKDKLVGRVSAGINDLLVLKSTGSAFTNFVRDEYTTLVEVDDRIFSTSVDLSYTFAPIDLPTPKNEDKLDFAIPVAEGQEAGTIWDTSIPEKTRKVTLGIFAEDDSASVQATLYKMATKIVHDHAGVATVSYALPNKHYIPVDMKYIGVDNLTPCVSIISPPSTFCGAMECSACLYAGPLKGYPLRGYPTSAF</sequence>
<name>A0ABR2ZPC3_9AGAR</name>
<dbReference type="EC" id="1.7.3.3" evidence="5 6"/>
<dbReference type="Gene3D" id="3.10.270.10">
    <property type="entry name" value="Urate Oxidase"/>
    <property type="match status" value="1"/>
</dbReference>
<comment type="function">
    <text evidence="5 6">Catalyzes the oxidation of uric acid to 5-hydroxyisourate, which is further processed to form (S)-allantoin.</text>
</comment>
<dbReference type="SUPFAM" id="SSF55620">
    <property type="entry name" value="Tetrahydrobiopterin biosynthesis enzymes-like"/>
    <property type="match status" value="2"/>
</dbReference>
<comment type="similarity">
    <text evidence="2 5 6">Belongs to the uricase family.</text>
</comment>